<name>A0A9N9DFI3_9GLOM</name>
<organism evidence="1 2">
    <name type="scientific">Ambispora leptoticha</name>
    <dbReference type="NCBI Taxonomy" id="144679"/>
    <lineage>
        <taxon>Eukaryota</taxon>
        <taxon>Fungi</taxon>
        <taxon>Fungi incertae sedis</taxon>
        <taxon>Mucoromycota</taxon>
        <taxon>Glomeromycotina</taxon>
        <taxon>Glomeromycetes</taxon>
        <taxon>Archaeosporales</taxon>
        <taxon>Ambisporaceae</taxon>
        <taxon>Ambispora</taxon>
    </lineage>
</organism>
<evidence type="ECO:0000313" key="1">
    <source>
        <dbReference type="EMBL" id="CAG8633595.1"/>
    </source>
</evidence>
<dbReference type="AlphaFoldDB" id="A0A9N9DFI3"/>
<protein>
    <submittedName>
        <fullName evidence="1">9721_t:CDS:1</fullName>
    </submittedName>
</protein>
<accession>A0A9N9DFI3</accession>
<gene>
    <name evidence="1" type="ORF">ALEPTO_LOCUS9450</name>
</gene>
<evidence type="ECO:0000313" key="2">
    <source>
        <dbReference type="Proteomes" id="UP000789508"/>
    </source>
</evidence>
<keyword evidence="2" id="KW-1185">Reference proteome</keyword>
<comment type="caution">
    <text evidence="1">The sequence shown here is derived from an EMBL/GenBank/DDBJ whole genome shotgun (WGS) entry which is preliminary data.</text>
</comment>
<dbReference type="EMBL" id="CAJVPS010007321">
    <property type="protein sequence ID" value="CAG8633595.1"/>
    <property type="molecule type" value="Genomic_DNA"/>
</dbReference>
<sequence>MLSDVDNPGPGFEYFLSTPCGNWNLLEYFEAWTANYGLDKANLVRRFNTQLQIVREHGTDEEKRNAMRLELQFKFVIVCYPWDFVSAWLWTSSPLQAAATHGTSSPHGYGLRLRCSQLTDFAVNFLI</sequence>
<dbReference type="OrthoDB" id="2448101at2759"/>
<dbReference type="Proteomes" id="UP000789508">
    <property type="component" value="Unassembled WGS sequence"/>
</dbReference>
<reference evidence="1" key="1">
    <citation type="submission" date="2021-06" db="EMBL/GenBank/DDBJ databases">
        <authorList>
            <person name="Kallberg Y."/>
            <person name="Tangrot J."/>
            <person name="Rosling A."/>
        </authorList>
    </citation>
    <scope>NUCLEOTIDE SEQUENCE</scope>
    <source>
        <strain evidence="1">FL130A</strain>
    </source>
</reference>
<proteinExistence type="predicted"/>